<dbReference type="EMBL" id="CM041532">
    <property type="protein sequence ID" value="KAI3376135.1"/>
    <property type="molecule type" value="Genomic_DNA"/>
</dbReference>
<protein>
    <submittedName>
        <fullName evidence="1">Uncharacterized protein</fullName>
    </submittedName>
</protein>
<proteinExistence type="predicted"/>
<sequence>MICRILLLITLTSCVCVIPMSQPCFSSMKVLRSQSLRMNILQDESSLTKTSSEEGRIRLHVSRLRTDDSGLYLCEVKTNYGVRYGECQLNVTGKLIQ</sequence>
<keyword evidence="2" id="KW-1185">Reference proteome</keyword>
<name>A0ACB8X8C7_9TELE</name>
<organism evidence="1 2">
    <name type="scientific">Scortum barcoo</name>
    <name type="common">barcoo grunter</name>
    <dbReference type="NCBI Taxonomy" id="214431"/>
    <lineage>
        <taxon>Eukaryota</taxon>
        <taxon>Metazoa</taxon>
        <taxon>Chordata</taxon>
        <taxon>Craniata</taxon>
        <taxon>Vertebrata</taxon>
        <taxon>Euteleostomi</taxon>
        <taxon>Actinopterygii</taxon>
        <taxon>Neopterygii</taxon>
        <taxon>Teleostei</taxon>
        <taxon>Neoteleostei</taxon>
        <taxon>Acanthomorphata</taxon>
        <taxon>Eupercaria</taxon>
        <taxon>Centrarchiformes</taxon>
        <taxon>Terapontoidei</taxon>
        <taxon>Terapontidae</taxon>
        <taxon>Scortum</taxon>
    </lineage>
</organism>
<reference evidence="1" key="1">
    <citation type="submission" date="2022-04" db="EMBL/GenBank/DDBJ databases">
        <title>Jade perch genome.</title>
        <authorList>
            <person name="Chao B."/>
        </authorList>
    </citation>
    <scope>NUCLEOTIDE SEQUENCE</scope>
    <source>
        <strain evidence="1">CB-2022</strain>
    </source>
</reference>
<accession>A0ACB8X8C7</accession>
<evidence type="ECO:0000313" key="1">
    <source>
        <dbReference type="EMBL" id="KAI3376135.1"/>
    </source>
</evidence>
<dbReference type="Proteomes" id="UP000831701">
    <property type="component" value="Chromosome 2"/>
</dbReference>
<evidence type="ECO:0000313" key="2">
    <source>
        <dbReference type="Proteomes" id="UP000831701"/>
    </source>
</evidence>
<gene>
    <name evidence="1" type="ORF">L3Q82_016657</name>
</gene>
<comment type="caution">
    <text evidence="1">The sequence shown here is derived from an EMBL/GenBank/DDBJ whole genome shotgun (WGS) entry which is preliminary data.</text>
</comment>